<feature type="transmembrane region" description="Helical" evidence="1">
    <location>
        <begin position="39"/>
        <end position="59"/>
    </location>
</feature>
<keyword evidence="1" id="KW-0472">Membrane</keyword>
<sequence length="142" mass="15400">MSLLRILLAYLLLLVGAFSTYVCIFGAFQSLPEQQPAKYFMVIFGALLAAVSLTLAGFLNRRRNWCRSSGIALLAAAGLALLIIVSDASYRDTAQLPPMIALNDYTVGGPVVILVLILGGLLLWQGLKQARKSIEELSKETE</sequence>
<keyword evidence="1" id="KW-1133">Transmembrane helix</keyword>
<dbReference type="AlphaFoldDB" id="A0A7T8ECR4"/>
<reference evidence="2" key="1">
    <citation type="submission" date="2018-09" db="EMBL/GenBank/DDBJ databases">
        <title>Genome sequencing and analysis.</title>
        <authorList>
            <person name="Huang Y.-T."/>
        </authorList>
    </citation>
    <scope>NUCLEOTIDE SEQUENCE</scope>
    <source>
        <strain evidence="2">HIDE</strain>
    </source>
</reference>
<accession>A0A7T8ECR4</accession>
<feature type="transmembrane region" description="Helical" evidence="1">
    <location>
        <begin position="7"/>
        <end position="27"/>
    </location>
</feature>
<proteinExistence type="predicted"/>
<dbReference type="RefSeq" id="WP_208193252.1">
    <property type="nucleotide sequence ID" value="NZ_CP032664.1"/>
</dbReference>
<dbReference type="EMBL" id="CP032664">
    <property type="protein sequence ID" value="QQO84009.1"/>
    <property type="molecule type" value="Genomic_DNA"/>
</dbReference>
<gene>
    <name evidence="2" type="ORF">D7032_12550</name>
</gene>
<evidence type="ECO:0000256" key="1">
    <source>
        <dbReference type="SAM" id="Phobius"/>
    </source>
</evidence>
<evidence type="ECO:0000313" key="2">
    <source>
        <dbReference type="EMBL" id="QQO84009.1"/>
    </source>
</evidence>
<name>A0A7T8ECR4_9GAMM</name>
<organism evidence="2">
    <name type="scientific">Shewanella algae</name>
    <dbReference type="NCBI Taxonomy" id="38313"/>
    <lineage>
        <taxon>Bacteria</taxon>
        <taxon>Pseudomonadati</taxon>
        <taxon>Pseudomonadota</taxon>
        <taxon>Gammaproteobacteria</taxon>
        <taxon>Alteromonadales</taxon>
        <taxon>Shewanellaceae</taxon>
        <taxon>Shewanella</taxon>
    </lineage>
</organism>
<keyword evidence="1" id="KW-0812">Transmembrane</keyword>
<protein>
    <submittedName>
        <fullName evidence="2">Uncharacterized protein</fullName>
    </submittedName>
</protein>
<feature type="transmembrane region" description="Helical" evidence="1">
    <location>
        <begin position="105"/>
        <end position="124"/>
    </location>
</feature>
<feature type="transmembrane region" description="Helical" evidence="1">
    <location>
        <begin position="71"/>
        <end position="90"/>
    </location>
</feature>